<accession>A0A0C4YGA2</accession>
<reference evidence="2 3" key="1">
    <citation type="journal article" date="2015" name="Genome Announc.">
        <title>Complete Genome Sequence of Cupriavidus basilensis 4G11, Isolated from the Oak Ridge Field Research Center Site.</title>
        <authorList>
            <person name="Ray J."/>
            <person name="Waters R.J."/>
            <person name="Skerker J.M."/>
            <person name="Kuehl J.V."/>
            <person name="Price M.N."/>
            <person name="Huang J."/>
            <person name="Chakraborty R."/>
            <person name="Arkin A.P."/>
            <person name="Deutschbauer A."/>
        </authorList>
    </citation>
    <scope>NUCLEOTIDE SEQUENCE [LARGE SCALE GENOMIC DNA]</scope>
    <source>
        <strain evidence="2">4G11</strain>
    </source>
</reference>
<evidence type="ECO:0008006" key="4">
    <source>
        <dbReference type="Google" id="ProtNLM"/>
    </source>
</evidence>
<evidence type="ECO:0000256" key="1">
    <source>
        <dbReference type="SAM" id="Phobius"/>
    </source>
</evidence>
<dbReference type="RefSeq" id="WP_043352832.1">
    <property type="nucleotide sequence ID" value="NZ_CP010537.1"/>
</dbReference>
<gene>
    <name evidence="2" type="ORF">RR42_s0132</name>
</gene>
<dbReference type="STRING" id="68895.RR42_s0132"/>
<keyword evidence="1" id="KW-1133">Transmembrane helix</keyword>
<feature type="transmembrane region" description="Helical" evidence="1">
    <location>
        <begin position="44"/>
        <end position="66"/>
    </location>
</feature>
<evidence type="ECO:0000313" key="2">
    <source>
        <dbReference type="EMBL" id="AJG21730.1"/>
    </source>
</evidence>
<dbReference type="AlphaFoldDB" id="A0A0C4YGA2"/>
<organism evidence="2 3">
    <name type="scientific">Cupriavidus basilensis</name>
    <dbReference type="NCBI Taxonomy" id="68895"/>
    <lineage>
        <taxon>Bacteria</taxon>
        <taxon>Pseudomonadati</taxon>
        <taxon>Pseudomonadota</taxon>
        <taxon>Betaproteobacteria</taxon>
        <taxon>Burkholderiales</taxon>
        <taxon>Burkholderiaceae</taxon>
        <taxon>Cupriavidus</taxon>
    </lineage>
</organism>
<name>A0A0C4YGA2_9BURK</name>
<dbReference type="Proteomes" id="UP000031843">
    <property type="component" value="Chromosome secondary"/>
</dbReference>
<keyword evidence="1" id="KW-0472">Membrane</keyword>
<dbReference type="EMBL" id="CP010537">
    <property type="protein sequence ID" value="AJG21730.1"/>
    <property type="molecule type" value="Genomic_DNA"/>
</dbReference>
<keyword evidence="1" id="KW-0812">Transmembrane</keyword>
<protein>
    <recommendedName>
        <fullName evidence="4">Transmembrane protein</fullName>
    </recommendedName>
</protein>
<dbReference type="KEGG" id="cbw:RR42_s0132"/>
<sequence length="71" mass="7582">MTIGAIVVYAAVAFLLAAVLLLLVGLVFVLAALARWSPVRWRMLSAYCIGFALFGGAVVFVSQWIAARLPS</sequence>
<feature type="transmembrane region" description="Helical" evidence="1">
    <location>
        <begin position="6"/>
        <end position="32"/>
    </location>
</feature>
<keyword evidence="3" id="KW-1185">Reference proteome</keyword>
<evidence type="ECO:0000313" key="3">
    <source>
        <dbReference type="Proteomes" id="UP000031843"/>
    </source>
</evidence>
<proteinExistence type="predicted"/>